<sequence>MTYVVIMLPSTMRKYMMSTKSSDFSASVAHFRAIADAKLTRLRQSAQYESLLNGDAVEAFTKVEGSVYAGASGKRRKCSLG</sequence>
<name>A0ABU8RBN5_9PSED</name>
<protein>
    <submittedName>
        <fullName evidence="1">Uncharacterized protein</fullName>
    </submittedName>
</protein>
<gene>
    <name evidence="1" type="ORF">V7V80_20615</name>
</gene>
<evidence type="ECO:0000313" key="2">
    <source>
        <dbReference type="Proteomes" id="UP001377692"/>
    </source>
</evidence>
<evidence type="ECO:0000313" key="1">
    <source>
        <dbReference type="EMBL" id="MEJ5907089.1"/>
    </source>
</evidence>
<dbReference type="EMBL" id="JBBHLD010000022">
    <property type="protein sequence ID" value="MEJ5907089.1"/>
    <property type="molecule type" value="Genomic_DNA"/>
</dbReference>
<organism evidence="1 2">
    <name type="scientific">Pseudomonas kermanshahensis</name>
    <dbReference type="NCBI Taxonomy" id="2745482"/>
    <lineage>
        <taxon>Bacteria</taxon>
        <taxon>Pseudomonadati</taxon>
        <taxon>Pseudomonadota</taxon>
        <taxon>Gammaproteobacteria</taxon>
        <taxon>Pseudomonadales</taxon>
        <taxon>Pseudomonadaceae</taxon>
        <taxon>Pseudomonas</taxon>
    </lineage>
</organism>
<dbReference type="Proteomes" id="UP001377692">
    <property type="component" value="Unassembled WGS sequence"/>
</dbReference>
<proteinExistence type="predicted"/>
<accession>A0ABU8RBN5</accession>
<comment type="caution">
    <text evidence="1">The sequence shown here is derived from an EMBL/GenBank/DDBJ whole genome shotgun (WGS) entry which is preliminary data.</text>
</comment>
<keyword evidence="2" id="KW-1185">Reference proteome</keyword>
<reference evidence="1 2" key="1">
    <citation type="submission" date="2024-02" db="EMBL/GenBank/DDBJ databases">
        <title>Identification of pathogenicity and growth-promoting functions of Pseudomonas putida variants.</title>
        <authorList>
            <person name="Sun J."/>
        </authorList>
    </citation>
    <scope>NUCLEOTIDE SEQUENCE [LARGE SCALE GENOMIC DNA]</scope>
    <source>
        <strain evidence="1 2">A04</strain>
    </source>
</reference>